<sequence>MSRRRTTAGAGAPAVADATGPHPRCLVPRGGHRTGAGLKGPLTYSSRTLKGLATPESFLSDWSALGAVLRLR</sequence>
<evidence type="ECO:0000313" key="2">
    <source>
        <dbReference type="EMBL" id="GLU48814.1"/>
    </source>
</evidence>
<proteinExistence type="predicted"/>
<organism evidence="2 3">
    <name type="scientific">Nocardiopsis ansamitocini</name>
    <dbReference type="NCBI Taxonomy" id="1670832"/>
    <lineage>
        <taxon>Bacteria</taxon>
        <taxon>Bacillati</taxon>
        <taxon>Actinomycetota</taxon>
        <taxon>Actinomycetes</taxon>
        <taxon>Streptosporangiales</taxon>
        <taxon>Nocardiopsidaceae</taxon>
        <taxon>Nocardiopsis</taxon>
    </lineage>
</organism>
<name>A0A9W6UJG7_9ACTN</name>
<dbReference type="Proteomes" id="UP001165092">
    <property type="component" value="Unassembled WGS sequence"/>
</dbReference>
<protein>
    <submittedName>
        <fullName evidence="2">Uncharacterized protein</fullName>
    </submittedName>
</protein>
<accession>A0A9W6UJG7</accession>
<keyword evidence="3" id="KW-1185">Reference proteome</keyword>
<feature type="compositionally biased region" description="Low complexity" evidence="1">
    <location>
        <begin position="7"/>
        <end position="20"/>
    </location>
</feature>
<evidence type="ECO:0000256" key="1">
    <source>
        <dbReference type="SAM" id="MobiDB-lite"/>
    </source>
</evidence>
<reference evidence="2" key="1">
    <citation type="submission" date="2023-02" db="EMBL/GenBank/DDBJ databases">
        <title>Nocardiopsis ansamitocini NBRC 112285.</title>
        <authorList>
            <person name="Ichikawa N."/>
            <person name="Sato H."/>
            <person name="Tonouchi N."/>
        </authorList>
    </citation>
    <scope>NUCLEOTIDE SEQUENCE</scope>
    <source>
        <strain evidence="2">NBRC 112285</strain>
    </source>
</reference>
<evidence type="ECO:0000313" key="3">
    <source>
        <dbReference type="Proteomes" id="UP001165092"/>
    </source>
</evidence>
<feature type="region of interest" description="Disordered" evidence="1">
    <location>
        <begin position="1"/>
        <end position="23"/>
    </location>
</feature>
<comment type="caution">
    <text evidence="2">The sequence shown here is derived from an EMBL/GenBank/DDBJ whole genome shotgun (WGS) entry which is preliminary data.</text>
</comment>
<gene>
    <name evidence="2" type="ORF">Nans01_31650</name>
</gene>
<dbReference type="EMBL" id="BSQG01000005">
    <property type="protein sequence ID" value="GLU48814.1"/>
    <property type="molecule type" value="Genomic_DNA"/>
</dbReference>
<dbReference type="AlphaFoldDB" id="A0A9W6UJG7"/>